<accession>A0AA87MKU9</accession>
<dbReference type="EMBL" id="AKWM02000082">
    <property type="protein sequence ID" value="EKR98158.1"/>
    <property type="molecule type" value="Genomic_DNA"/>
</dbReference>
<evidence type="ECO:0000313" key="2">
    <source>
        <dbReference type="Proteomes" id="UP000001343"/>
    </source>
</evidence>
<comment type="caution">
    <text evidence="1">The sequence shown here is derived from an EMBL/GenBank/DDBJ whole genome shotgun (WGS) entry which is preliminary data.</text>
</comment>
<dbReference type="AlphaFoldDB" id="A0AA87MKU9"/>
<proteinExistence type="predicted"/>
<name>A0AA87MKU9_9LEPT</name>
<organism evidence="1 2">
    <name type="scientific">Leptospira mayottensis 200901122</name>
    <dbReference type="NCBI Taxonomy" id="1193010"/>
    <lineage>
        <taxon>Bacteria</taxon>
        <taxon>Pseudomonadati</taxon>
        <taxon>Spirochaetota</taxon>
        <taxon>Spirochaetia</taxon>
        <taxon>Leptospirales</taxon>
        <taxon>Leptospiraceae</taxon>
        <taxon>Leptospira</taxon>
    </lineage>
</organism>
<protein>
    <submittedName>
        <fullName evidence="1">Uncharacterized protein</fullName>
    </submittedName>
</protein>
<gene>
    <name evidence="1" type="ORF">LEP1GSC125_0978</name>
</gene>
<sequence>MQKYLVLIYSFFSKEKEWKMILFYKIIMLMVPKNKIPETRNPIELMEFLSKEIESPFFDEWLSELANKAIENDKFVWSFLYQVMRDADSGRLSWGYHKKLLSGVFQILSRVGDNRSYRVIINYVKSLDRQIPIGALELIADLLPSFSEVDLDEILKIAANQDPLKSAFGILALFQLVVQGKIPLEKTETTKEFLKNYKNYVYYLDSVVEQSLDYLKAQEEPNLLTFFNEIAV</sequence>
<evidence type="ECO:0000313" key="1">
    <source>
        <dbReference type="EMBL" id="EKR98158.1"/>
    </source>
</evidence>
<dbReference type="Proteomes" id="UP000001343">
    <property type="component" value="Unassembled WGS sequence"/>
</dbReference>
<reference evidence="1 2" key="1">
    <citation type="journal article" date="2014" name="Int. J. Syst. Evol. Microbiol.">
        <title>Leptospira mayottensis sp. nov., a pathogenic species of the genus Leptospira isolated from humans.</title>
        <authorList>
            <person name="Bourhy P."/>
            <person name="Collet L."/>
            <person name="Brisse S."/>
            <person name="Picardeau M."/>
        </authorList>
    </citation>
    <scope>NUCLEOTIDE SEQUENCE [LARGE SCALE GENOMIC DNA]</scope>
    <source>
        <strain evidence="1 2">200901122</strain>
    </source>
</reference>